<proteinExistence type="predicted"/>
<protein>
    <submittedName>
        <fullName evidence="2">Uncharacterized protein</fullName>
    </submittedName>
</protein>
<reference evidence="2" key="2">
    <citation type="submission" date="2018-04" db="EMBL/GenBank/DDBJ databases">
        <title>OnivRS2 (Oryza nivara Reference Sequence Version 2).</title>
        <authorList>
            <person name="Zhang J."/>
            <person name="Kudrna D."/>
            <person name="Lee S."/>
            <person name="Talag J."/>
            <person name="Rajasekar S."/>
            <person name="Welchert J."/>
            <person name="Hsing Y.-I."/>
            <person name="Wing R.A."/>
        </authorList>
    </citation>
    <scope>NUCLEOTIDE SEQUENCE [LARGE SCALE GENOMIC DNA]</scope>
    <source>
        <strain evidence="2">SL10</strain>
    </source>
</reference>
<dbReference type="AlphaFoldDB" id="A0A0E0H7C5"/>
<evidence type="ECO:0000256" key="1">
    <source>
        <dbReference type="SAM" id="MobiDB-lite"/>
    </source>
</evidence>
<evidence type="ECO:0000313" key="2">
    <source>
        <dbReference type="EnsemblPlants" id="ONIVA04G27810.2"/>
    </source>
</evidence>
<dbReference type="HOGENOM" id="CLU_1279434_0_0_1"/>
<sequence length="216" mass="23364">MLSKFFKFFDDYLGGMHETMDILSRDEITFPVHCRQNYSKWRLIDRSSDLTDAVADEEAVLGRPVVVHAGVFGRRHGPAVFPTDLEGGGAGTPDRCAEEGEKQQQRGGDEVVRRRHYRSRDGAMQRAESELIAGKERGWSSGKPGAQVPGGGGGGGFGVFSQGGNSGDCDYVGRIGVAAILHSCMSSMTRRLVASFDRRANQLPTANLVLTSQALS</sequence>
<feature type="compositionally biased region" description="Basic and acidic residues" evidence="1">
    <location>
        <begin position="95"/>
        <end position="112"/>
    </location>
</feature>
<name>A0A0E0H7C5_ORYNI</name>
<dbReference type="Gramene" id="ONIVA04G27810.2">
    <property type="protein sequence ID" value="ONIVA04G27810.2"/>
    <property type="gene ID" value="ONIVA04G27810"/>
</dbReference>
<keyword evidence="3" id="KW-1185">Reference proteome</keyword>
<dbReference type="Proteomes" id="UP000006591">
    <property type="component" value="Chromosome 4"/>
</dbReference>
<reference evidence="2" key="1">
    <citation type="submission" date="2015-04" db="UniProtKB">
        <authorList>
            <consortium name="EnsemblPlants"/>
        </authorList>
    </citation>
    <scope>IDENTIFICATION</scope>
    <source>
        <strain evidence="2">SL10</strain>
    </source>
</reference>
<accession>A0A0E0H7C5</accession>
<evidence type="ECO:0000313" key="3">
    <source>
        <dbReference type="Proteomes" id="UP000006591"/>
    </source>
</evidence>
<organism evidence="2">
    <name type="scientific">Oryza nivara</name>
    <name type="common">Indian wild rice</name>
    <name type="synonym">Oryza sativa f. spontanea</name>
    <dbReference type="NCBI Taxonomy" id="4536"/>
    <lineage>
        <taxon>Eukaryota</taxon>
        <taxon>Viridiplantae</taxon>
        <taxon>Streptophyta</taxon>
        <taxon>Embryophyta</taxon>
        <taxon>Tracheophyta</taxon>
        <taxon>Spermatophyta</taxon>
        <taxon>Magnoliopsida</taxon>
        <taxon>Liliopsida</taxon>
        <taxon>Poales</taxon>
        <taxon>Poaceae</taxon>
        <taxon>BOP clade</taxon>
        <taxon>Oryzoideae</taxon>
        <taxon>Oryzeae</taxon>
        <taxon>Oryzinae</taxon>
        <taxon>Oryza</taxon>
    </lineage>
</organism>
<dbReference type="EnsemblPlants" id="ONIVA04G27810.2">
    <property type="protein sequence ID" value="ONIVA04G27810.2"/>
    <property type="gene ID" value="ONIVA04G27810"/>
</dbReference>
<feature type="region of interest" description="Disordered" evidence="1">
    <location>
        <begin position="83"/>
        <end position="126"/>
    </location>
</feature>